<dbReference type="RefSeq" id="WP_202064259.1">
    <property type="nucleotide sequence ID" value="NZ_JAEQMY010000070.1"/>
</dbReference>
<reference evidence="1" key="1">
    <citation type="submission" date="2021-01" db="EMBL/GenBank/DDBJ databases">
        <title>Microvirga sp.</title>
        <authorList>
            <person name="Kim M.K."/>
        </authorList>
    </citation>
    <scope>NUCLEOTIDE SEQUENCE</scope>
    <source>
        <strain evidence="1">5420S-16</strain>
    </source>
</reference>
<dbReference type="EMBL" id="JAEQMY010000070">
    <property type="protein sequence ID" value="MBL0407247.1"/>
    <property type="molecule type" value="Genomic_DNA"/>
</dbReference>
<dbReference type="Proteomes" id="UP000605848">
    <property type="component" value="Unassembled WGS sequence"/>
</dbReference>
<evidence type="ECO:0000313" key="1">
    <source>
        <dbReference type="EMBL" id="MBL0407247.1"/>
    </source>
</evidence>
<dbReference type="AlphaFoldDB" id="A0A936ZHE4"/>
<keyword evidence="2" id="KW-1185">Reference proteome</keyword>
<comment type="caution">
    <text evidence="1">The sequence shown here is derived from an EMBL/GenBank/DDBJ whole genome shotgun (WGS) entry which is preliminary data.</text>
</comment>
<organism evidence="1 2">
    <name type="scientific">Microvirga aerilata</name>
    <dbReference type="NCBI Taxonomy" id="670292"/>
    <lineage>
        <taxon>Bacteria</taxon>
        <taxon>Pseudomonadati</taxon>
        <taxon>Pseudomonadota</taxon>
        <taxon>Alphaproteobacteria</taxon>
        <taxon>Hyphomicrobiales</taxon>
        <taxon>Methylobacteriaceae</taxon>
        <taxon>Microvirga</taxon>
    </lineage>
</organism>
<sequence>MSKLPRIVSASVLGRPAELVRDNQYRAIWLKAMAQAMALRSKWGSVDALLLPGGYFRLEQSIGFLNAEERDHVLTTSFIGQVCNQVSRSLNRAFPGIALVVGIDCEPPSDQFRGDQLTVAWRAGKPTGIGLKVFPSEADTDGKKTAPMRCYAMDYDNPARIITLKSGNKALLCSCYDAFGVRAKAGGSTDILRAIRYLTDADGCPVDPPSHRQRRTFLRRWSTFIDASNVNVALTAIHNFEQPGRDLYWQRHGIASASAALGGGLVVGAAHYMEALPTDPGRSPLAACAVPRSHIRAGLARQAHMLRPVAAVSLTGTLGPSPKALLRLFEGNDSVEASHDATELLHETVVNRVFNGRGHPLPKSRGRIKAGDLVLAIDDDEIGWFEALVVDVTDRTYILRWRDYPEDAEFARRMEQVALMYDPIRY</sequence>
<proteinExistence type="predicted"/>
<evidence type="ECO:0000313" key="2">
    <source>
        <dbReference type="Proteomes" id="UP000605848"/>
    </source>
</evidence>
<name>A0A936ZHE4_9HYPH</name>
<protein>
    <submittedName>
        <fullName evidence="1">Uncharacterized protein</fullName>
    </submittedName>
</protein>
<accession>A0A936ZHE4</accession>
<gene>
    <name evidence="1" type="ORF">JKG68_25285</name>
</gene>